<evidence type="ECO:0000256" key="10">
    <source>
        <dbReference type="ARBA" id="ARBA00047890"/>
    </source>
</evidence>
<comment type="catalytic activity">
    <reaction evidence="10 11">
        <text>7-carboxy-7-carbaguanine + NH4(+) + 2 ATP = 7-cyano-7-carbaguanine + 2 AMP + 2 diphosphate + 2 H(+)</text>
        <dbReference type="Rhea" id="RHEA:27982"/>
        <dbReference type="ChEBI" id="CHEBI:15378"/>
        <dbReference type="ChEBI" id="CHEBI:28938"/>
        <dbReference type="ChEBI" id="CHEBI:30616"/>
        <dbReference type="ChEBI" id="CHEBI:33019"/>
        <dbReference type="ChEBI" id="CHEBI:45075"/>
        <dbReference type="ChEBI" id="CHEBI:61036"/>
        <dbReference type="ChEBI" id="CHEBI:456215"/>
        <dbReference type="EC" id="6.3.4.20"/>
    </reaction>
</comment>
<dbReference type="GO" id="GO:0008270">
    <property type="term" value="F:zinc ion binding"/>
    <property type="evidence" value="ECO:0007669"/>
    <property type="project" value="UniProtKB-UniRule"/>
</dbReference>
<sequence>MKEAVLLLSGGLDSTTVAAILNSQGYSIRALTVDYGQRHIREIEAAKSVASHFKVKEHVVMHVDFSLIGGSALTDMSLSVPEGGTSGIPVTYVPARNAVFLSLALAFSETRQCNEIYTGINAIDYSGYPDCRPEFLEAFNRLARLATRAGVEGKPARVIAPLINMRKADIIRAGIAVGAPYGLSWSCYNGREKACGLCDSCLLRLKGFMEAGLEDPIDYENK</sequence>
<protein>
    <recommendedName>
        <fullName evidence="9 11">7-cyano-7-deazaguanine synthase</fullName>
        <ecNumber evidence="9 11">6.3.4.20</ecNumber>
    </recommendedName>
    <alternativeName>
        <fullName evidence="11">7-cyano-7-carbaguanine synthase</fullName>
    </alternativeName>
    <alternativeName>
        <fullName evidence="11">Archaeosine biosynthesis protein QueC</fullName>
    </alternativeName>
    <alternativeName>
        <fullName evidence="11">PreQ(0) synthase</fullName>
    </alternativeName>
</protein>
<evidence type="ECO:0000256" key="5">
    <source>
        <dbReference type="ARBA" id="ARBA00022833"/>
    </source>
</evidence>
<dbReference type="GO" id="GO:0016879">
    <property type="term" value="F:ligase activity, forming carbon-nitrogen bonds"/>
    <property type="evidence" value="ECO:0007669"/>
    <property type="project" value="UniProtKB-UniRule"/>
</dbReference>
<keyword evidence="6 11" id="KW-0067">ATP-binding</keyword>
<dbReference type="PANTHER" id="PTHR42914">
    <property type="entry name" value="7-CYANO-7-DEAZAGUANINE SYNTHASE"/>
    <property type="match status" value="1"/>
</dbReference>
<comment type="similarity">
    <text evidence="8 11">Belongs to the QueC family.</text>
</comment>
<evidence type="ECO:0000256" key="11">
    <source>
        <dbReference type="HAMAP-Rule" id="MF_01633"/>
    </source>
</evidence>
<dbReference type="Gene3D" id="3.40.50.620">
    <property type="entry name" value="HUPs"/>
    <property type="match status" value="1"/>
</dbReference>
<dbReference type="PIRSF" id="PIRSF006293">
    <property type="entry name" value="ExsB"/>
    <property type="match status" value="1"/>
</dbReference>
<name>A0A8J8CE51_9ARCH</name>
<keyword evidence="5 11" id="KW-0862">Zinc</keyword>
<dbReference type="InterPro" id="IPR018317">
    <property type="entry name" value="QueC"/>
</dbReference>
<dbReference type="GO" id="GO:0005524">
    <property type="term" value="F:ATP binding"/>
    <property type="evidence" value="ECO:0007669"/>
    <property type="project" value="UniProtKB-UniRule"/>
</dbReference>
<keyword evidence="4 11" id="KW-0547">Nucleotide-binding</keyword>
<evidence type="ECO:0000313" key="13">
    <source>
        <dbReference type="EMBL" id="MBX8643360.1"/>
    </source>
</evidence>
<dbReference type="SUPFAM" id="SSF52402">
    <property type="entry name" value="Adenine nucleotide alpha hydrolases-like"/>
    <property type="match status" value="1"/>
</dbReference>
<evidence type="ECO:0000256" key="6">
    <source>
        <dbReference type="ARBA" id="ARBA00022840"/>
    </source>
</evidence>
<evidence type="ECO:0000313" key="14">
    <source>
        <dbReference type="Proteomes" id="UP000716004"/>
    </source>
</evidence>
<evidence type="ECO:0000256" key="7">
    <source>
        <dbReference type="ARBA" id="ARBA00037768"/>
    </source>
</evidence>
<dbReference type="NCBIfam" id="TIGR00364">
    <property type="entry name" value="7-cyano-7-deazaguanine synthase QueC"/>
    <property type="match status" value="1"/>
</dbReference>
<evidence type="ECO:0000313" key="12">
    <source>
        <dbReference type="EMBL" id="MBX8631830.1"/>
    </source>
</evidence>
<evidence type="ECO:0000256" key="2">
    <source>
        <dbReference type="ARBA" id="ARBA00022598"/>
    </source>
</evidence>
<evidence type="ECO:0000256" key="9">
    <source>
        <dbReference type="ARBA" id="ARBA00039149"/>
    </source>
</evidence>
<dbReference type="Proteomes" id="UP000750197">
    <property type="component" value="Unassembled WGS sequence"/>
</dbReference>
<dbReference type="Pfam" id="PF06508">
    <property type="entry name" value="QueC"/>
    <property type="match status" value="1"/>
</dbReference>
<feature type="binding site" evidence="11">
    <location>
        <position position="198"/>
    </location>
    <ligand>
        <name>Zn(2+)</name>
        <dbReference type="ChEBI" id="CHEBI:29105"/>
    </ligand>
</feature>
<comment type="cofactor">
    <cofactor evidence="11">
        <name>Zn(2+)</name>
        <dbReference type="ChEBI" id="CHEBI:29105"/>
    </cofactor>
    <text evidence="11">Binds 1 zinc ion per subunit.</text>
</comment>
<dbReference type="EMBL" id="JAGVSJ010000009">
    <property type="protein sequence ID" value="MBX8631830.1"/>
    <property type="molecule type" value="Genomic_DNA"/>
</dbReference>
<dbReference type="EC" id="6.3.4.20" evidence="9 11"/>
<evidence type="ECO:0000256" key="4">
    <source>
        <dbReference type="ARBA" id="ARBA00022741"/>
    </source>
</evidence>
<comment type="pathway">
    <text evidence="1 11">Purine metabolism; 7-cyano-7-deazaguanine biosynthesis.</text>
</comment>
<feature type="binding site" evidence="11">
    <location>
        <position position="187"/>
    </location>
    <ligand>
        <name>Zn(2+)</name>
        <dbReference type="ChEBI" id="CHEBI:29105"/>
    </ligand>
</feature>
<gene>
    <name evidence="11 12" type="primary">queC</name>
    <name evidence="12" type="ORF">J9259_04835</name>
    <name evidence="13" type="ORF">KIY12_01320</name>
</gene>
<evidence type="ECO:0000256" key="1">
    <source>
        <dbReference type="ARBA" id="ARBA00005061"/>
    </source>
</evidence>
<keyword evidence="3 11" id="KW-0479">Metal-binding</keyword>
<dbReference type="EMBL" id="JAHEAC010000005">
    <property type="protein sequence ID" value="MBX8643360.1"/>
    <property type="molecule type" value="Genomic_DNA"/>
</dbReference>
<proteinExistence type="inferred from homology"/>
<reference evidence="12" key="1">
    <citation type="submission" date="2021-04" db="EMBL/GenBank/DDBJ databases">
        <title>Genomic insights into ecological role and evolution of a novel Thermoplasmata order Candidatus Sysuiplasmatales.</title>
        <authorList>
            <person name="Yuan Y."/>
        </authorList>
    </citation>
    <scope>NUCLEOTIDE SEQUENCE</scope>
    <source>
        <strain evidence="13">TUT19-bin139</strain>
        <strain evidence="12">YP2-bin.285</strain>
    </source>
</reference>
<evidence type="ECO:0000256" key="8">
    <source>
        <dbReference type="ARBA" id="ARBA00037993"/>
    </source>
</evidence>
<dbReference type="Proteomes" id="UP000716004">
    <property type="component" value="Unassembled WGS sequence"/>
</dbReference>
<dbReference type="AlphaFoldDB" id="A0A8J8CE51"/>
<feature type="binding site" evidence="11">
    <location>
        <position position="195"/>
    </location>
    <ligand>
        <name>Zn(2+)</name>
        <dbReference type="ChEBI" id="CHEBI:29105"/>
    </ligand>
</feature>
<evidence type="ECO:0000256" key="3">
    <source>
        <dbReference type="ARBA" id="ARBA00022723"/>
    </source>
</evidence>
<feature type="binding site" evidence="11">
    <location>
        <position position="201"/>
    </location>
    <ligand>
        <name>Zn(2+)</name>
        <dbReference type="ChEBI" id="CHEBI:29105"/>
    </ligand>
</feature>
<accession>A0A8J8CE51</accession>
<feature type="binding site" evidence="11">
    <location>
        <begin position="8"/>
        <end position="18"/>
    </location>
    <ligand>
        <name>ATP</name>
        <dbReference type="ChEBI" id="CHEBI:30616"/>
    </ligand>
</feature>
<dbReference type="UniPathway" id="UPA00391"/>
<organism evidence="12 14">
    <name type="scientific">Candidatus Sysuiplasma superficiale</name>
    <dbReference type="NCBI Taxonomy" id="2823368"/>
    <lineage>
        <taxon>Archaea</taxon>
        <taxon>Methanobacteriati</taxon>
        <taxon>Thermoplasmatota</taxon>
        <taxon>Thermoplasmata</taxon>
        <taxon>Candidatus Sysuiplasmatales</taxon>
        <taxon>Candidatus Sysuiplasmataceae</taxon>
        <taxon>Candidatus Sysuiplasma</taxon>
    </lineage>
</organism>
<keyword evidence="2 11" id="KW-0436">Ligase</keyword>
<comment type="function">
    <text evidence="7 11">Catalyzes the ATP-dependent conversion of 7-carboxy-7-deazaguanine (CDG) to 7-cyano-7-deazaguanine (preQ(0)).</text>
</comment>
<comment type="caution">
    <text evidence="12">The sequence shown here is derived from an EMBL/GenBank/DDBJ whole genome shotgun (WGS) entry which is preliminary data.</text>
</comment>
<dbReference type="CDD" id="cd01995">
    <property type="entry name" value="QueC-like"/>
    <property type="match status" value="1"/>
</dbReference>
<dbReference type="PANTHER" id="PTHR42914:SF1">
    <property type="entry name" value="7-CYANO-7-DEAZAGUANINE SYNTHASE"/>
    <property type="match status" value="1"/>
</dbReference>
<dbReference type="InterPro" id="IPR014729">
    <property type="entry name" value="Rossmann-like_a/b/a_fold"/>
</dbReference>
<dbReference type="HAMAP" id="MF_01633">
    <property type="entry name" value="QueC"/>
    <property type="match status" value="1"/>
</dbReference>